<dbReference type="SUPFAM" id="SSF51735">
    <property type="entry name" value="NAD(P)-binding Rossmann-fold domains"/>
    <property type="match status" value="1"/>
</dbReference>
<dbReference type="Gene3D" id="3.40.50.720">
    <property type="entry name" value="NAD(P)-binding Rossmann-like Domain"/>
    <property type="match status" value="1"/>
</dbReference>
<proteinExistence type="predicted"/>
<accession>A0A382ADI6</accession>
<gene>
    <name evidence="2" type="ORF">METZ01_LOCUS152323</name>
</gene>
<protein>
    <recommendedName>
        <fullName evidence="1">RmlD-like substrate binding domain-containing protein</fullName>
    </recommendedName>
</protein>
<name>A0A382ADI6_9ZZZZ</name>
<feature type="domain" description="RmlD-like substrate binding" evidence="1">
    <location>
        <begin position="1"/>
        <end position="202"/>
    </location>
</feature>
<dbReference type="InterPro" id="IPR036291">
    <property type="entry name" value="NAD(P)-bd_dom_sf"/>
</dbReference>
<organism evidence="2">
    <name type="scientific">marine metagenome</name>
    <dbReference type="NCBI Taxonomy" id="408172"/>
    <lineage>
        <taxon>unclassified sequences</taxon>
        <taxon>metagenomes</taxon>
        <taxon>ecological metagenomes</taxon>
    </lineage>
</organism>
<evidence type="ECO:0000259" key="1">
    <source>
        <dbReference type="Pfam" id="PF04321"/>
    </source>
</evidence>
<reference evidence="2" key="1">
    <citation type="submission" date="2018-05" db="EMBL/GenBank/DDBJ databases">
        <authorList>
            <person name="Lanie J.A."/>
            <person name="Ng W.-L."/>
            <person name="Kazmierczak K.M."/>
            <person name="Andrzejewski T.M."/>
            <person name="Davidsen T.M."/>
            <person name="Wayne K.J."/>
            <person name="Tettelin H."/>
            <person name="Glass J.I."/>
            <person name="Rusch D."/>
            <person name="Podicherti R."/>
            <person name="Tsui H.-C.T."/>
            <person name="Winkler M.E."/>
        </authorList>
    </citation>
    <scope>NUCLEOTIDE SEQUENCE</scope>
</reference>
<dbReference type="InterPro" id="IPR029903">
    <property type="entry name" value="RmlD-like-bd"/>
</dbReference>
<dbReference type="PANTHER" id="PTHR43242">
    <property type="entry name" value="NAD(P)-BINDING ROSSMANN-FOLD SUPERFAMILY PROTEIN"/>
    <property type="match status" value="1"/>
</dbReference>
<dbReference type="EMBL" id="UINC01024900">
    <property type="protein sequence ID" value="SVA99469.1"/>
    <property type="molecule type" value="Genomic_DNA"/>
</dbReference>
<evidence type="ECO:0000313" key="2">
    <source>
        <dbReference type="EMBL" id="SVA99469.1"/>
    </source>
</evidence>
<dbReference type="AlphaFoldDB" id="A0A382ADI6"/>
<sequence length="238" mass="26846">MTLLLTGVTGTLGSDLKKLFPDAISPPHNEFDICDKSKVDEFFKNNHIDLVIHTAALTTVRGCEKDKTLATKINVEGTKNLVDGLFHSNPDGYFVYISTACVFDGTGFSNEDDIPQPVNFYASTKLLGEYEIKKLKKSLIIRTNFTGRKKWPYPKAFTDRFGTYLFSDQVAKGIKEVIEHNLDGIVHIVGEKRISMFELAKYTTSDIEPMTMDEYSGPDLTIDMSLDTKCWKKYDLES</sequence>
<dbReference type="Pfam" id="PF04321">
    <property type="entry name" value="RmlD_sub_bind"/>
    <property type="match status" value="1"/>
</dbReference>
<dbReference type="PANTHER" id="PTHR43242:SF1">
    <property type="entry name" value="NAD(P)-BINDING ROSSMANN-FOLD SUPERFAMILY PROTEIN"/>
    <property type="match status" value="1"/>
</dbReference>